<dbReference type="NCBIfam" id="TIGR00450">
    <property type="entry name" value="mnmE_trmE_thdF"/>
    <property type="match status" value="1"/>
</dbReference>
<keyword evidence="6" id="KW-0460">Magnesium</keyword>
<keyword evidence="5 6" id="KW-0342">GTP-binding</keyword>
<comment type="subcellular location">
    <subcellularLocation>
        <location evidence="6">Cytoplasm</location>
    </subcellularLocation>
</comment>
<evidence type="ECO:0000313" key="10">
    <source>
        <dbReference type="Proteomes" id="UP001595647"/>
    </source>
</evidence>
<dbReference type="SUPFAM" id="SSF52540">
    <property type="entry name" value="P-loop containing nucleoside triphosphate hydrolases"/>
    <property type="match status" value="1"/>
</dbReference>
<comment type="cofactor">
    <cofactor evidence="6">
        <name>K(+)</name>
        <dbReference type="ChEBI" id="CHEBI:29103"/>
    </cofactor>
    <text evidence="6">Binds 1 potassium ion per subunit.</text>
</comment>
<comment type="function">
    <text evidence="6">Exhibits a very high intrinsic GTPase hydrolysis rate. Involved in the addition of a carboxymethylaminomethyl (cmnm) group at the wobble position (U34) of certain tRNAs, forming tRNA-cmnm(5)s(2)U34.</text>
</comment>
<keyword evidence="4 6" id="KW-0630">Potassium</keyword>
<dbReference type="Gene3D" id="3.40.50.300">
    <property type="entry name" value="P-loop containing nucleotide triphosphate hydrolases"/>
    <property type="match status" value="1"/>
</dbReference>
<sequence>MSMIPNSDETIFALSSGALPAGVAVVRLSGPATFSVLRTLVGELPEPRFAALRSIRSRDGHLLDTGLVVNFPNPASFTGEDCAEIHLHGGKAVVAALLSELESFEGCRIAEAGEFSRRAFENGKLDLVEIEGLADLLTAETEMQRRLAAEQSFGRLSAVYEAWRERLLHARAMIEAELDFADEGDIPGSVSDRVWPDLGALAEEVRKQLEAERAGEIIRDGFKVVIAGSPNVGKSSLLNALADREIAIVTEYAGTTRDILHCELDLDGFAVHLFDTAGIRETNEPVEQEGIRRALGKMAEADLILHLKDASAAAGSVELAYDGNVPVITIGTKTDLRNDSSPKQTYDLMISSVQRAGMEELRQVILRKVRQKTDVMSLAIPSRIRQRQHLRDVLTNVEEAIKSVHIGLELRAEYLRRASDSLGRITGKIDVEAMLGKIFSDFCVGK</sequence>
<dbReference type="Gene3D" id="3.30.1360.120">
    <property type="entry name" value="Probable tRNA modification gtpase trme, domain 1"/>
    <property type="match status" value="1"/>
</dbReference>
<evidence type="ECO:0000256" key="1">
    <source>
        <dbReference type="ARBA" id="ARBA00011043"/>
    </source>
</evidence>
<feature type="binding site" evidence="6">
    <location>
        <begin position="275"/>
        <end position="278"/>
    </location>
    <ligand>
        <name>GTP</name>
        <dbReference type="ChEBI" id="CHEBI:37565"/>
    </ligand>
</feature>
<accession>A0ABV7HWJ9</accession>
<dbReference type="HAMAP" id="MF_00379">
    <property type="entry name" value="GTPase_MnmE"/>
    <property type="match status" value="1"/>
</dbReference>
<dbReference type="Gene3D" id="1.20.120.430">
    <property type="entry name" value="tRNA modification GTPase MnmE domain 2"/>
    <property type="match status" value="1"/>
</dbReference>
<gene>
    <name evidence="6 9" type="primary">mnmE</name>
    <name evidence="6" type="synonym">trmE</name>
    <name evidence="9" type="ORF">ACFOHV_00295</name>
</gene>
<dbReference type="PROSITE" id="PS51709">
    <property type="entry name" value="G_TRME"/>
    <property type="match status" value="1"/>
</dbReference>
<proteinExistence type="inferred from homology"/>
<dbReference type="Proteomes" id="UP001595647">
    <property type="component" value="Unassembled WGS sequence"/>
</dbReference>
<keyword evidence="2 6" id="KW-0819">tRNA processing</keyword>
<feature type="binding site" evidence="6">
    <location>
        <position position="256"/>
    </location>
    <ligand>
        <name>Mg(2+)</name>
        <dbReference type="ChEBI" id="CHEBI:18420"/>
    </ligand>
</feature>
<keyword evidence="10" id="KW-1185">Reference proteome</keyword>
<evidence type="ECO:0000256" key="4">
    <source>
        <dbReference type="ARBA" id="ARBA00022958"/>
    </source>
</evidence>
<feature type="binding site" evidence="6">
    <location>
        <position position="235"/>
    </location>
    <ligand>
        <name>Mg(2+)</name>
        <dbReference type="ChEBI" id="CHEBI:18420"/>
    </ligand>
</feature>
<dbReference type="CDD" id="cd14858">
    <property type="entry name" value="TrmE_N"/>
    <property type="match status" value="1"/>
</dbReference>
<dbReference type="InterPro" id="IPR027266">
    <property type="entry name" value="TrmE/GcvT-like"/>
</dbReference>
<dbReference type="InterPro" id="IPR004520">
    <property type="entry name" value="GTPase_MnmE"/>
</dbReference>
<feature type="binding site" evidence="6">
    <location>
        <position position="84"/>
    </location>
    <ligand>
        <name>(6S)-5-formyl-5,6,7,8-tetrahydrofolate</name>
        <dbReference type="ChEBI" id="CHEBI:57457"/>
    </ligand>
</feature>
<dbReference type="InterPro" id="IPR027417">
    <property type="entry name" value="P-loop_NTPase"/>
</dbReference>
<dbReference type="GO" id="GO:0016787">
    <property type="term" value="F:hydrolase activity"/>
    <property type="evidence" value="ECO:0007669"/>
    <property type="project" value="UniProtKB-KW"/>
</dbReference>
<comment type="caution">
    <text evidence="9">The sequence shown here is derived from an EMBL/GenBank/DDBJ whole genome shotgun (WGS) entry which is preliminary data.</text>
</comment>
<dbReference type="InterPro" id="IPR025867">
    <property type="entry name" value="MnmE_helical"/>
</dbReference>
<comment type="subunit">
    <text evidence="6">Homodimer. Heterotetramer of two MnmE and two MnmG subunits.</text>
</comment>
<evidence type="ECO:0000313" key="9">
    <source>
        <dbReference type="EMBL" id="MFC3161708.1"/>
    </source>
</evidence>
<dbReference type="InterPro" id="IPR005225">
    <property type="entry name" value="Small_GTP-bd"/>
</dbReference>
<dbReference type="Pfam" id="PF01926">
    <property type="entry name" value="MMR_HSR1"/>
    <property type="match status" value="1"/>
</dbReference>
<dbReference type="Pfam" id="PF12631">
    <property type="entry name" value="MnmE_helical"/>
    <property type="match status" value="1"/>
</dbReference>
<feature type="binding site" evidence="6">
    <location>
        <position position="124"/>
    </location>
    <ligand>
        <name>(6S)-5-formyl-5,6,7,8-tetrahydrofolate</name>
        <dbReference type="ChEBI" id="CHEBI:57457"/>
    </ligand>
</feature>
<evidence type="ECO:0000256" key="3">
    <source>
        <dbReference type="ARBA" id="ARBA00022741"/>
    </source>
</evidence>
<name>A0ABV7HWJ9_9HYPH</name>
<feature type="domain" description="TrmE-type G" evidence="8">
    <location>
        <begin position="221"/>
        <end position="370"/>
    </location>
</feature>
<evidence type="ECO:0000256" key="5">
    <source>
        <dbReference type="ARBA" id="ARBA00023134"/>
    </source>
</evidence>
<dbReference type="InterPro" id="IPR006073">
    <property type="entry name" value="GTP-bd"/>
</dbReference>
<feature type="binding site" evidence="6">
    <location>
        <position position="446"/>
    </location>
    <ligand>
        <name>(6S)-5-formyl-5,6,7,8-tetrahydrofolate</name>
        <dbReference type="ChEBI" id="CHEBI:57457"/>
    </ligand>
</feature>
<dbReference type="EMBL" id="JBHRTG010000001">
    <property type="protein sequence ID" value="MFC3161708.1"/>
    <property type="molecule type" value="Genomic_DNA"/>
</dbReference>
<feature type="binding site" evidence="6">
    <location>
        <position position="27"/>
    </location>
    <ligand>
        <name>(6S)-5-formyl-5,6,7,8-tetrahydrofolate</name>
        <dbReference type="ChEBI" id="CHEBI:57457"/>
    </ligand>
</feature>
<dbReference type="InterPro" id="IPR027368">
    <property type="entry name" value="MnmE_dom2"/>
</dbReference>
<protein>
    <recommendedName>
        <fullName evidence="6">tRNA modification GTPase MnmE</fullName>
        <ecNumber evidence="6">3.6.-.-</ecNumber>
    </recommendedName>
</protein>
<reference evidence="10" key="1">
    <citation type="journal article" date="2019" name="Int. J. Syst. Evol. Microbiol.">
        <title>The Global Catalogue of Microorganisms (GCM) 10K type strain sequencing project: providing services to taxonomists for standard genome sequencing and annotation.</title>
        <authorList>
            <consortium name="The Broad Institute Genomics Platform"/>
            <consortium name="The Broad Institute Genome Sequencing Center for Infectious Disease"/>
            <person name="Wu L."/>
            <person name="Ma J."/>
        </authorList>
    </citation>
    <scope>NUCLEOTIDE SEQUENCE [LARGE SCALE GENOMIC DNA]</scope>
    <source>
        <strain evidence="10">KCTC 52231</strain>
    </source>
</reference>
<dbReference type="EC" id="3.6.-.-" evidence="6"/>
<keyword evidence="6" id="KW-0479">Metal-binding</keyword>
<keyword evidence="3 6" id="KW-0547">Nucleotide-binding</keyword>
<dbReference type="InterPro" id="IPR018948">
    <property type="entry name" value="GTP-bd_TrmE_N"/>
</dbReference>
<evidence type="ECO:0000256" key="2">
    <source>
        <dbReference type="ARBA" id="ARBA00022694"/>
    </source>
</evidence>
<organism evidence="9 10">
    <name type="scientific">Ciceribacter thiooxidans</name>
    <dbReference type="NCBI Taxonomy" id="1969821"/>
    <lineage>
        <taxon>Bacteria</taxon>
        <taxon>Pseudomonadati</taxon>
        <taxon>Pseudomonadota</taxon>
        <taxon>Alphaproteobacteria</taxon>
        <taxon>Hyphomicrobiales</taxon>
        <taxon>Rhizobiaceae</taxon>
        <taxon>Ciceribacter</taxon>
    </lineage>
</organism>
<comment type="similarity">
    <text evidence="1 6 7">Belongs to the TRAFAC class TrmE-Era-EngA-EngB-Septin-like GTPase superfamily. TrmE GTPase family.</text>
</comment>
<dbReference type="SUPFAM" id="SSF116878">
    <property type="entry name" value="TrmE connector domain"/>
    <property type="match status" value="1"/>
</dbReference>
<feature type="binding site" evidence="6">
    <location>
        <begin position="231"/>
        <end position="236"/>
    </location>
    <ligand>
        <name>GTP</name>
        <dbReference type="ChEBI" id="CHEBI:37565"/>
    </ligand>
</feature>
<evidence type="ECO:0000256" key="7">
    <source>
        <dbReference type="RuleBase" id="RU003313"/>
    </source>
</evidence>
<dbReference type="NCBIfam" id="TIGR00231">
    <property type="entry name" value="small_GTP"/>
    <property type="match status" value="1"/>
</dbReference>
<comment type="caution">
    <text evidence="6">Lacks conserved residue(s) required for the propagation of feature annotation.</text>
</comment>
<dbReference type="NCBIfam" id="NF003661">
    <property type="entry name" value="PRK05291.1-3"/>
    <property type="match status" value="1"/>
</dbReference>
<dbReference type="PRINTS" id="PR00449">
    <property type="entry name" value="RASTRNSFRMNG"/>
</dbReference>
<dbReference type="PANTHER" id="PTHR42714:SF2">
    <property type="entry name" value="TRNA MODIFICATION GTPASE GTPBP3, MITOCHONDRIAL"/>
    <property type="match status" value="1"/>
</dbReference>
<dbReference type="InterPro" id="IPR031168">
    <property type="entry name" value="G_TrmE"/>
</dbReference>
<feature type="binding site" evidence="6">
    <location>
        <begin position="250"/>
        <end position="256"/>
    </location>
    <ligand>
        <name>GTP</name>
        <dbReference type="ChEBI" id="CHEBI:37565"/>
    </ligand>
</feature>
<dbReference type="PANTHER" id="PTHR42714">
    <property type="entry name" value="TRNA MODIFICATION GTPASE GTPBP3"/>
    <property type="match status" value="1"/>
</dbReference>
<dbReference type="RefSeq" id="WP_342344128.1">
    <property type="nucleotide sequence ID" value="NZ_CP059896.1"/>
</dbReference>
<keyword evidence="6 9" id="KW-0378">Hydrolase</keyword>
<evidence type="ECO:0000256" key="6">
    <source>
        <dbReference type="HAMAP-Rule" id="MF_00379"/>
    </source>
</evidence>
<keyword evidence="6" id="KW-0963">Cytoplasm</keyword>
<evidence type="ECO:0000259" key="8">
    <source>
        <dbReference type="PROSITE" id="PS51709"/>
    </source>
</evidence>
<dbReference type="CDD" id="cd04164">
    <property type="entry name" value="trmE"/>
    <property type="match status" value="1"/>
</dbReference>
<dbReference type="Pfam" id="PF10396">
    <property type="entry name" value="TrmE_N"/>
    <property type="match status" value="1"/>
</dbReference>